<dbReference type="InterPro" id="IPR029044">
    <property type="entry name" value="Nucleotide-diphossugar_trans"/>
</dbReference>
<evidence type="ECO:0000256" key="3">
    <source>
        <dbReference type="ARBA" id="ARBA00022679"/>
    </source>
</evidence>
<accession>A0A1G9E823</accession>
<dbReference type="Proteomes" id="UP000198882">
    <property type="component" value="Unassembled WGS sequence"/>
</dbReference>
<gene>
    <name evidence="5" type="ORF">SAMN04515672_3797</name>
</gene>
<dbReference type="STRING" id="1095776.SAMN04515672_3797"/>
<keyword evidence="3 5" id="KW-0808">Transferase</keyword>
<dbReference type="InterPro" id="IPR001173">
    <property type="entry name" value="Glyco_trans_2-like"/>
</dbReference>
<dbReference type="OrthoDB" id="46222at2157"/>
<dbReference type="PANTHER" id="PTHR43685:SF5">
    <property type="entry name" value="GLYCOSYLTRANSFERASE EPSE-RELATED"/>
    <property type="match status" value="1"/>
</dbReference>
<evidence type="ECO:0000256" key="2">
    <source>
        <dbReference type="ARBA" id="ARBA00022676"/>
    </source>
</evidence>
<dbReference type="PANTHER" id="PTHR43685">
    <property type="entry name" value="GLYCOSYLTRANSFERASE"/>
    <property type="match status" value="1"/>
</dbReference>
<dbReference type="Gene3D" id="3.90.550.10">
    <property type="entry name" value="Spore Coat Polysaccharide Biosynthesis Protein SpsA, Chain A"/>
    <property type="match status" value="1"/>
</dbReference>
<proteinExistence type="inferred from homology"/>
<evidence type="ECO:0000259" key="4">
    <source>
        <dbReference type="Pfam" id="PF00535"/>
    </source>
</evidence>
<protein>
    <submittedName>
        <fullName evidence="5">Glycosyl transferase family 2</fullName>
    </submittedName>
</protein>
<dbReference type="AlphaFoldDB" id="A0A1G9E823"/>
<feature type="domain" description="Glycosyltransferase 2-like" evidence="4">
    <location>
        <begin position="6"/>
        <end position="144"/>
    </location>
</feature>
<keyword evidence="2" id="KW-0328">Glycosyltransferase</keyword>
<dbReference type="GO" id="GO:0016757">
    <property type="term" value="F:glycosyltransferase activity"/>
    <property type="evidence" value="ECO:0007669"/>
    <property type="project" value="UniProtKB-KW"/>
</dbReference>
<comment type="similarity">
    <text evidence="1">Belongs to the glycosyltransferase 2 family.</text>
</comment>
<dbReference type="SUPFAM" id="SSF53448">
    <property type="entry name" value="Nucleotide-diphospho-sugar transferases"/>
    <property type="match status" value="1"/>
</dbReference>
<sequence length="274" mass="31002">MSPAFSVLMPVYHGDDPSQLAVAVRSVIDQSVRPDEIVIVEDGPLTRALDAVLDAFQREYGELISRYRLRENVGIGNALRAGVQRCEHELVARMDADDISVPNRFERQLAVFDRRPDVDAVGGYIAEFDDDPADLYARRIVPTNHASIAARARFRNPMNHITVMARRGAILEAGNYRDFLGMEDYDLWVRMLSNGSTFANVPAVLAKARIDRHYTQRGGIAVARAEARLQWTFYRAGFVDAPILLYNLLTRVPLRLLPRRIRGRLIARYTRTPP</sequence>
<keyword evidence="6" id="KW-1185">Reference proteome</keyword>
<evidence type="ECO:0000313" key="5">
    <source>
        <dbReference type="EMBL" id="SDK72237.1"/>
    </source>
</evidence>
<dbReference type="Pfam" id="PF00535">
    <property type="entry name" value="Glycos_transf_2"/>
    <property type="match status" value="1"/>
</dbReference>
<organism evidence="5 6">
    <name type="scientific">Natronorubrum texcoconense</name>
    <dbReference type="NCBI Taxonomy" id="1095776"/>
    <lineage>
        <taxon>Archaea</taxon>
        <taxon>Methanobacteriati</taxon>
        <taxon>Methanobacteriota</taxon>
        <taxon>Stenosarchaea group</taxon>
        <taxon>Halobacteria</taxon>
        <taxon>Halobacteriales</taxon>
        <taxon>Natrialbaceae</taxon>
        <taxon>Natronorubrum</taxon>
    </lineage>
</organism>
<dbReference type="RefSeq" id="WP_090310573.1">
    <property type="nucleotide sequence ID" value="NZ_FNFE01000006.1"/>
</dbReference>
<evidence type="ECO:0000313" key="6">
    <source>
        <dbReference type="Proteomes" id="UP000198882"/>
    </source>
</evidence>
<reference evidence="6" key="1">
    <citation type="submission" date="2016-10" db="EMBL/GenBank/DDBJ databases">
        <authorList>
            <person name="Varghese N."/>
            <person name="Submissions S."/>
        </authorList>
    </citation>
    <scope>NUCLEOTIDE SEQUENCE [LARGE SCALE GENOMIC DNA]</scope>
    <source>
        <strain evidence="6">B4,CECT 8067,JCM 17497</strain>
    </source>
</reference>
<dbReference type="InterPro" id="IPR050834">
    <property type="entry name" value="Glycosyltransf_2"/>
</dbReference>
<dbReference type="EMBL" id="FNFE01000006">
    <property type="protein sequence ID" value="SDK72237.1"/>
    <property type="molecule type" value="Genomic_DNA"/>
</dbReference>
<name>A0A1G9E823_9EURY</name>
<evidence type="ECO:0000256" key="1">
    <source>
        <dbReference type="ARBA" id="ARBA00006739"/>
    </source>
</evidence>